<dbReference type="EC" id="2.7.11.1" evidence="6"/>
<evidence type="ECO:0000256" key="6">
    <source>
        <dbReference type="RuleBase" id="RU367134"/>
    </source>
</evidence>
<feature type="domain" description="Protein kinase" evidence="8">
    <location>
        <begin position="195"/>
        <end position="448"/>
    </location>
</feature>
<keyword evidence="2 6" id="KW-0808">Transferase</keyword>
<feature type="compositionally biased region" description="Low complexity" evidence="7">
    <location>
        <begin position="152"/>
        <end position="173"/>
    </location>
</feature>
<evidence type="ECO:0000259" key="8">
    <source>
        <dbReference type="PROSITE" id="PS50011"/>
    </source>
</evidence>
<evidence type="ECO:0000256" key="2">
    <source>
        <dbReference type="ARBA" id="ARBA00022679"/>
    </source>
</evidence>
<evidence type="ECO:0000256" key="3">
    <source>
        <dbReference type="ARBA" id="ARBA00022741"/>
    </source>
</evidence>
<feature type="compositionally biased region" description="Low complexity" evidence="7">
    <location>
        <begin position="18"/>
        <end position="29"/>
    </location>
</feature>
<comment type="similarity">
    <text evidence="6">Belongs to the protein kinase superfamily. Ser/Thr protein kinase family. Aurora subfamily.</text>
</comment>
<evidence type="ECO:0000256" key="7">
    <source>
        <dbReference type="SAM" id="MobiDB-lite"/>
    </source>
</evidence>
<comment type="catalytic activity">
    <reaction evidence="6">
        <text>L-seryl-[protein] + ATP = O-phospho-L-seryl-[protein] + ADP + H(+)</text>
        <dbReference type="Rhea" id="RHEA:17989"/>
        <dbReference type="Rhea" id="RHEA-COMP:9863"/>
        <dbReference type="Rhea" id="RHEA-COMP:11604"/>
        <dbReference type="ChEBI" id="CHEBI:15378"/>
        <dbReference type="ChEBI" id="CHEBI:29999"/>
        <dbReference type="ChEBI" id="CHEBI:30616"/>
        <dbReference type="ChEBI" id="CHEBI:83421"/>
        <dbReference type="ChEBI" id="CHEBI:456216"/>
        <dbReference type="EC" id="2.7.11.1"/>
    </reaction>
</comment>
<dbReference type="GO" id="GO:0016301">
    <property type="term" value="F:kinase activity"/>
    <property type="evidence" value="ECO:0007669"/>
    <property type="project" value="UniProtKB-KW"/>
</dbReference>
<dbReference type="EMBL" id="OZ004257">
    <property type="protein sequence ID" value="CAK7909784.1"/>
    <property type="molecule type" value="Genomic_DNA"/>
</dbReference>
<dbReference type="PROSITE" id="PS00108">
    <property type="entry name" value="PROTEIN_KINASE_ST"/>
    <property type="match status" value="1"/>
</dbReference>
<sequence length="461" mass="51685">MTYATSNQLRSIESRISSLSETLEGSTSKNGGGISISGGTAANTYKASATSTRPPPPPPPHNFTTQPSRNPLSRLQINSLNTAITSYKSATSASTNTLSTSIDSPTRRQTSKRPPTRIEVKRISLLPSRKSTTSASIYKKKKSATGENTRQSSSSSTHSSTNSSTTPPHLTSSLSTSVYNPLKGISSKNYSLSDFEIGKTLGKGKLGKVYCAREKNTGFVCALKVMSKKDIIDFKIEKNFRREVEIQSQLRHKSISRLYGYFYDSENVYLILEYAIYGELYQHLKTQRRFNDVTASHYIYQMAQGLSYLHSKHIIHRDIKPENILLSFNNTIKISDFGWSVRHSPGTSQRRLTMCGTLDYLPPEMIESKDHDVGVDIWALGVLCFELLVGKPPFEEIDKNATYKRIAKVDLKIPSFVSVEAADLIQILLQHNPKKRFQLNDIPNHPWIQKNMKYWPSSVNE</sequence>
<dbReference type="SMART" id="SM00220">
    <property type="entry name" value="S_TKc"/>
    <property type="match status" value="1"/>
</dbReference>
<comment type="catalytic activity">
    <reaction evidence="6">
        <text>L-threonyl-[protein] + ATP = O-phospho-L-threonyl-[protein] + ADP + H(+)</text>
        <dbReference type="Rhea" id="RHEA:46608"/>
        <dbReference type="Rhea" id="RHEA-COMP:11060"/>
        <dbReference type="Rhea" id="RHEA-COMP:11605"/>
        <dbReference type="ChEBI" id="CHEBI:15378"/>
        <dbReference type="ChEBI" id="CHEBI:30013"/>
        <dbReference type="ChEBI" id="CHEBI:30616"/>
        <dbReference type="ChEBI" id="CHEBI:61977"/>
        <dbReference type="ChEBI" id="CHEBI:456216"/>
        <dbReference type="EC" id="2.7.11.1"/>
    </reaction>
</comment>
<proteinExistence type="inferred from homology"/>
<gene>
    <name evidence="9" type="primary">IPL1</name>
    <name evidence="9" type="ORF">CAAN4_E16490</name>
</gene>
<protein>
    <recommendedName>
        <fullName evidence="6">Aurora kinase</fullName>
        <ecNumber evidence="6">2.7.11.1</ecNumber>
    </recommendedName>
</protein>
<keyword evidence="1 6" id="KW-0723">Serine/threonine-protein kinase</keyword>
<dbReference type="PROSITE" id="PS50011">
    <property type="entry name" value="PROTEIN_KINASE_DOM"/>
    <property type="match status" value="1"/>
</dbReference>
<evidence type="ECO:0000313" key="9">
    <source>
        <dbReference type="EMBL" id="CAK7909784.1"/>
    </source>
</evidence>
<keyword evidence="10" id="KW-1185">Reference proteome</keyword>
<dbReference type="SUPFAM" id="SSF56112">
    <property type="entry name" value="Protein kinase-like (PK-like)"/>
    <property type="match status" value="1"/>
</dbReference>
<dbReference type="InterPro" id="IPR011009">
    <property type="entry name" value="Kinase-like_dom_sf"/>
</dbReference>
<dbReference type="InterPro" id="IPR000719">
    <property type="entry name" value="Prot_kinase_dom"/>
</dbReference>
<reference evidence="9 10" key="1">
    <citation type="submission" date="2024-01" db="EMBL/GenBank/DDBJ databases">
        <authorList>
            <consortium name="Genoscope - CEA"/>
            <person name="William W."/>
        </authorList>
    </citation>
    <scope>NUCLEOTIDE SEQUENCE [LARGE SCALE GENOMIC DNA]</scope>
    <source>
        <strain evidence="9 10">29B2s-10</strain>
    </source>
</reference>
<dbReference type="InterPro" id="IPR030616">
    <property type="entry name" value="Aur-like"/>
</dbReference>
<accession>A0ABP0EFK2</accession>
<dbReference type="Proteomes" id="UP001497600">
    <property type="component" value="Chromosome E"/>
</dbReference>
<dbReference type="PANTHER" id="PTHR24350">
    <property type="entry name" value="SERINE/THREONINE-PROTEIN KINASE IAL-RELATED"/>
    <property type="match status" value="1"/>
</dbReference>
<organism evidence="9 10">
    <name type="scientific">[Candida] anglica</name>
    <dbReference type="NCBI Taxonomy" id="148631"/>
    <lineage>
        <taxon>Eukaryota</taxon>
        <taxon>Fungi</taxon>
        <taxon>Dikarya</taxon>
        <taxon>Ascomycota</taxon>
        <taxon>Saccharomycotina</taxon>
        <taxon>Pichiomycetes</taxon>
        <taxon>Debaryomycetaceae</taxon>
        <taxon>Kurtzmaniella</taxon>
    </lineage>
</organism>
<feature type="region of interest" description="Disordered" evidence="7">
    <location>
        <begin position="90"/>
        <end position="173"/>
    </location>
</feature>
<name>A0ABP0EFK2_9ASCO</name>
<dbReference type="CDD" id="cd14007">
    <property type="entry name" value="STKc_Aurora"/>
    <property type="match status" value="1"/>
</dbReference>
<feature type="compositionally biased region" description="Polar residues" evidence="7">
    <location>
        <begin position="62"/>
        <end position="71"/>
    </location>
</feature>
<dbReference type="Pfam" id="PF00069">
    <property type="entry name" value="Pkinase"/>
    <property type="match status" value="1"/>
</dbReference>
<keyword evidence="3 6" id="KW-0547">Nucleotide-binding</keyword>
<keyword evidence="4 6" id="KW-0418">Kinase</keyword>
<evidence type="ECO:0000256" key="4">
    <source>
        <dbReference type="ARBA" id="ARBA00022777"/>
    </source>
</evidence>
<feature type="region of interest" description="Disordered" evidence="7">
    <location>
        <begin position="18"/>
        <end position="71"/>
    </location>
</feature>
<evidence type="ECO:0000256" key="5">
    <source>
        <dbReference type="ARBA" id="ARBA00022840"/>
    </source>
</evidence>
<dbReference type="InterPro" id="IPR008271">
    <property type="entry name" value="Ser/Thr_kinase_AS"/>
</dbReference>
<feature type="compositionally biased region" description="Low complexity" evidence="7">
    <location>
        <begin position="90"/>
        <end position="101"/>
    </location>
</feature>
<evidence type="ECO:0000256" key="1">
    <source>
        <dbReference type="ARBA" id="ARBA00022527"/>
    </source>
</evidence>
<evidence type="ECO:0000313" key="10">
    <source>
        <dbReference type="Proteomes" id="UP001497600"/>
    </source>
</evidence>
<dbReference type="Gene3D" id="1.10.510.10">
    <property type="entry name" value="Transferase(Phosphotransferase) domain 1"/>
    <property type="match status" value="1"/>
</dbReference>
<keyword evidence="5 6" id="KW-0067">ATP-binding</keyword>